<evidence type="ECO:0000256" key="7">
    <source>
        <dbReference type="ARBA" id="ARBA00023186"/>
    </source>
</evidence>
<dbReference type="PROSITE" id="PS50294">
    <property type="entry name" value="WD_REPEATS_REGION"/>
    <property type="match status" value="1"/>
</dbReference>
<evidence type="ECO:0000256" key="4">
    <source>
        <dbReference type="ARBA" id="ARBA00022741"/>
    </source>
</evidence>
<comment type="similarity">
    <text evidence="1">Belongs to the heat shock protein 70 family.</text>
</comment>
<dbReference type="GO" id="GO:0005524">
    <property type="term" value="F:ATP binding"/>
    <property type="evidence" value="ECO:0007669"/>
    <property type="project" value="UniProtKB-KW"/>
</dbReference>
<sequence length="792" mass="81037">MAAMEGHRLGVDFGTSTTVAVLADPTGRVRPLHFDGVELLPSAVCLDRDGTLLVGRDAVFAARTSPGGYEPNPKRTVDDGTVLLDGRGIPVVDLFAALLSRVAAEAHRVAGAAPERTVLTCPAGWGGRRRGTLLDAASAAGLAGVRLVAEPVAAASYYVRVADLPPVGTILVYDLGAGTFDATVVRRAGAGFELLATRGLSDAGGLDIDAALLEYLGTVYSDRDPDRWRRLTHPGSGEDRRAARSLREDVRTAKEILSRASATLVHVPLFDDEAPLGREQLERLARPVLARTMDATLAVVREAGVAPGALNGVFLVGGSTRIPLVATLLHGALGVAPTVLERPELVVAEGSLYAPDSAVLPAPNAEEETAATEEETAATEEPAAADREAVEEAPAIPVGVRIGPVPPPAPDLPPDDVERSRPSALRAVTVAVSVLALVTVTALLIRANRGDAERPGADRSTGATASASPVGCTDLPARGTPASPSGVQQLAVSADGRTLAVATATGTVSLWDTATGRGAAAFTDPGPVRGVAFSPDGHTLAVADDAGLVRLRCLTPAGTALALRGHSARVTLLAFSRDGGTLATAGSDGTIRLWNTRTGAALATLDSAGIELRALALSPDGRTVASAGRLPSSAYAGGSPARSVAEEALSARIWDAATGRATVLPPYVGGIDALAFSPDGRRLVAAGPREVLVWDGPAGRGTTLFTGGGIFSAVEVSADGQTVLAASTDDPVQLWNATTGKTTAPPFTPAVWRGTGTYELVLSHAGQVLVARFGTLVSIYDLRTGGLRATVP</sequence>
<dbReference type="Gene3D" id="3.30.420.40">
    <property type="match status" value="2"/>
</dbReference>
<evidence type="ECO:0000313" key="10">
    <source>
        <dbReference type="EMBL" id="GIJ72144.1"/>
    </source>
</evidence>
<dbReference type="PROSITE" id="PS50082">
    <property type="entry name" value="WD_REPEATS_2"/>
    <property type="match status" value="3"/>
</dbReference>
<reference evidence="10" key="1">
    <citation type="submission" date="2021-01" db="EMBL/GenBank/DDBJ databases">
        <title>Whole genome shotgun sequence of Virgisporangium ochraceum NBRC 16418.</title>
        <authorList>
            <person name="Komaki H."/>
            <person name="Tamura T."/>
        </authorList>
    </citation>
    <scope>NUCLEOTIDE SEQUENCE</scope>
    <source>
        <strain evidence="10">NBRC 16418</strain>
    </source>
</reference>
<dbReference type="PANTHER" id="PTHR19879">
    <property type="entry name" value="TRANSCRIPTION INITIATION FACTOR TFIID"/>
    <property type="match status" value="1"/>
</dbReference>
<keyword evidence="2 8" id="KW-0853">WD repeat</keyword>
<dbReference type="Gene3D" id="3.90.640.10">
    <property type="entry name" value="Actin, Chain A, domain 4"/>
    <property type="match status" value="1"/>
</dbReference>
<dbReference type="Pfam" id="PF00400">
    <property type="entry name" value="WD40"/>
    <property type="match status" value="4"/>
</dbReference>
<dbReference type="InterPro" id="IPR013126">
    <property type="entry name" value="Hsp_70_fam"/>
</dbReference>
<dbReference type="RefSeq" id="WP_203932001.1">
    <property type="nucleotide sequence ID" value="NZ_BOPH01000097.1"/>
</dbReference>
<dbReference type="SUPFAM" id="SSF53067">
    <property type="entry name" value="Actin-like ATPase domain"/>
    <property type="match status" value="2"/>
</dbReference>
<evidence type="ECO:0000256" key="6">
    <source>
        <dbReference type="ARBA" id="ARBA00023016"/>
    </source>
</evidence>
<feature type="repeat" description="WD" evidence="8">
    <location>
        <begin position="563"/>
        <end position="604"/>
    </location>
</feature>
<dbReference type="Pfam" id="PF00012">
    <property type="entry name" value="HSP70"/>
    <property type="match status" value="1"/>
</dbReference>
<feature type="compositionally biased region" description="Low complexity" evidence="9">
    <location>
        <begin position="394"/>
        <end position="403"/>
    </location>
</feature>
<proteinExistence type="inferred from homology"/>
<feature type="repeat" description="WD" evidence="8">
    <location>
        <begin position="713"/>
        <end position="745"/>
    </location>
</feature>
<dbReference type="InterPro" id="IPR001680">
    <property type="entry name" value="WD40_rpt"/>
</dbReference>
<dbReference type="Gene3D" id="2.130.10.10">
    <property type="entry name" value="YVTN repeat-like/Quinoprotein amine dehydrogenase"/>
    <property type="match status" value="2"/>
</dbReference>
<dbReference type="PANTHER" id="PTHR19879:SF9">
    <property type="entry name" value="TRANSCRIPTION INITIATION FACTOR TFIID SUBUNIT 5"/>
    <property type="match status" value="1"/>
</dbReference>
<evidence type="ECO:0000313" key="11">
    <source>
        <dbReference type="Proteomes" id="UP000635606"/>
    </source>
</evidence>
<feature type="region of interest" description="Disordered" evidence="9">
    <location>
        <begin position="451"/>
        <end position="484"/>
    </location>
</feature>
<dbReference type="EMBL" id="BOPH01000097">
    <property type="protein sequence ID" value="GIJ72144.1"/>
    <property type="molecule type" value="Genomic_DNA"/>
</dbReference>
<evidence type="ECO:0000256" key="3">
    <source>
        <dbReference type="ARBA" id="ARBA00022737"/>
    </source>
</evidence>
<dbReference type="SMART" id="SM00320">
    <property type="entry name" value="WD40"/>
    <property type="match status" value="5"/>
</dbReference>
<keyword evidence="5" id="KW-0067">ATP-binding</keyword>
<accession>A0A8J4EEU8</accession>
<feature type="compositionally biased region" description="Acidic residues" evidence="9">
    <location>
        <begin position="365"/>
        <end position="378"/>
    </location>
</feature>
<gene>
    <name evidence="10" type="ORF">Voc01_070610</name>
</gene>
<evidence type="ECO:0000256" key="9">
    <source>
        <dbReference type="SAM" id="MobiDB-lite"/>
    </source>
</evidence>
<dbReference type="InterPro" id="IPR018181">
    <property type="entry name" value="Heat_shock_70_CS"/>
</dbReference>
<dbReference type="PROSITE" id="PS00678">
    <property type="entry name" value="WD_REPEATS_1"/>
    <property type="match status" value="1"/>
</dbReference>
<evidence type="ECO:0000256" key="5">
    <source>
        <dbReference type="ARBA" id="ARBA00022840"/>
    </source>
</evidence>
<dbReference type="PRINTS" id="PR00301">
    <property type="entry name" value="HEATSHOCK70"/>
</dbReference>
<organism evidence="10 11">
    <name type="scientific">Virgisporangium ochraceum</name>
    <dbReference type="NCBI Taxonomy" id="65505"/>
    <lineage>
        <taxon>Bacteria</taxon>
        <taxon>Bacillati</taxon>
        <taxon>Actinomycetota</taxon>
        <taxon>Actinomycetes</taxon>
        <taxon>Micromonosporales</taxon>
        <taxon>Micromonosporaceae</taxon>
        <taxon>Virgisporangium</taxon>
    </lineage>
</organism>
<keyword evidence="6" id="KW-0346">Stress response</keyword>
<dbReference type="InterPro" id="IPR019775">
    <property type="entry name" value="WD40_repeat_CS"/>
</dbReference>
<evidence type="ECO:0000256" key="8">
    <source>
        <dbReference type="PROSITE-ProRule" id="PRU00221"/>
    </source>
</evidence>
<protein>
    <submittedName>
        <fullName evidence="10">Uncharacterized protein</fullName>
    </submittedName>
</protein>
<name>A0A8J4EEU8_9ACTN</name>
<keyword evidence="7" id="KW-0143">Chaperone</keyword>
<dbReference type="AlphaFoldDB" id="A0A8J4EEU8"/>
<keyword evidence="11" id="KW-1185">Reference proteome</keyword>
<dbReference type="InterPro" id="IPR015943">
    <property type="entry name" value="WD40/YVTN_repeat-like_dom_sf"/>
</dbReference>
<dbReference type="InterPro" id="IPR043129">
    <property type="entry name" value="ATPase_NBD"/>
</dbReference>
<comment type="caution">
    <text evidence="10">The sequence shown here is derived from an EMBL/GenBank/DDBJ whole genome shotgun (WGS) entry which is preliminary data.</text>
</comment>
<evidence type="ECO:0000256" key="2">
    <source>
        <dbReference type="ARBA" id="ARBA00022574"/>
    </source>
</evidence>
<keyword evidence="3" id="KW-0677">Repeat</keyword>
<dbReference type="SUPFAM" id="SSF82171">
    <property type="entry name" value="DPP6 N-terminal domain-like"/>
    <property type="match status" value="1"/>
</dbReference>
<feature type="repeat" description="WD" evidence="8">
    <location>
        <begin position="480"/>
        <end position="521"/>
    </location>
</feature>
<evidence type="ECO:0000256" key="1">
    <source>
        <dbReference type="ARBA" id="ARBA00007381"/>
    </source>
</evidence>
<keyword evidence="4" id="KW-0547">Nucleotide-binding</keyword>
<feature type="region of interest" description="Disordered" evidence="9">
    <location>
        <begin position="362"/>
        <end position="419"/>
    </location>
</feature>
<dbReference type="Proteomes" id="UP000635606">
    <property type="component" value="Unassembled WGS sequence"/>
</dbReference>
<dbReference type="PROSITE" id="PS01036">
    <property type="entry name" value="HSP70_3"/>
    <property type="match status" value="1"/>
</dbReference>
<dbReference type="GO" id="GO:0140662">
    <property type="term" value="F:ATP-dependent protein folding chaperone"/>
    <property type="evidence" value="ECO:0007669"/>
    <property type="project" value="InterPro"/>
</dbReference>